<name>X1UQT1_9ZZZZ</name>
<accession>X1UQT1</accession>
<organism evidence="1">
    <name type="scientific">marine sediment metagenome</name>
    <dbReference type="NCBI Taxonomy" id="412755"/>
    <lineage>
        <taxon>unclassified sequences</taxon>
        <taxon>metagenomes</taxon>
        <taxon>ecological metagenomes</taxon>
    </lineage>
</organism>
<comment type="caution">
    <text evidence="1">The sequence shown here is derived from an EMBL/GenBank/DDBJ whole genome shotgun (WGS) entry which is preliminary data.</text>
</comment>
<feature type="non-terminal residue" evidence="1">
    <location>
        <position position="1"/>
    </location>
</feature>
<evidence type="ECO:0000313" key="1">
    <source>
        <dbReference type="EMBL" id="GAJ02246.1"/>
    </source>
</evidence>
<dbReference type="EMBL" id="BARW01018838">
    <property type="protein sequence ID" value="GAJ02246.1"/>
    <property type="molecule type" value="Genomic_DNA"/>
</dbReference>
<protein>
    <submittedName>
        <fullName evidence="1">Uncharacterized protein</fullName>
    </submittedName>
</protein>
<proteinExistence type="predicted"/>
<reference evidence="1" key="1">
    <citation type="journal article" date="2014" name="Front. Microbiol.">
        <title>High frequency of phylogenetically diverse reductive dehalogenase-homologous genes in deep subseafloor sedimentary metagenomes.</title>
        <authorList>
            <person name="Kawai M."/>
            <person name="Futagami T."/>
            <person name="Toyoda A."/>
            <person name="Takaki Y."/>
            <person name="Nishi S."/>
            <person name="Hori S."/>
            <person name="Arai W."/>
            <person name="Tsubouchi T."/>
            <person name="Morono Y."/>
            <person name="Uchiyama I."/>
            <person name="Ito T."/>
            <person name="Fujiyama A."/>
            <person name="Inagaki F."/>
            <person name="Takami H."/>
        </authorList>
    </citation>
    <scope>NUCLEOTIDE SEQUENCE</scope>
    <source>
        <strain evidence="1">Expedition CK06-06</strain>
    </source>
</reference>
<sequence length="73" mass="8825">PTKFKIFDIRKVPSAEPARVGKYDQLVMYELDPMRRYIVRIPEEEFTEDLMIQKIKEDMEERGKFTGREFEIP</sequence>
<gene>
    <name evidence="1" type="ORF">S12H4_32164</name>
</gene>
<dbReference type="AlphaFoldDB" id="X1UQT1"/>